<dbReference type="GO" id="GO:0005524">
    <property type="term" value="F:ATP binding"/>
    <property type="evidence" value="ECO:0007669"/>
    <property type="project" value="UniProtKB-KW"/>
</dbReference>
<dbReference type="PANTHER" id="PTHR48041">
    <property type="entry name" value="ABC TRANSPORTER G FAMILY MEMBER 28"/>
    <property type="match status" value="1"/>
</dbReference>
<feature type="non-terminal residue" evidence="10">
    <location>
        <position position="618"/>
    </location>
</feature>
<proteinExistence type="predicted"/>
<dbReference type="SUPFAM" id="SSF52540">
    <property type="entry name" value="P-loop containing nucleoside triphosphate hydrolases"/>
    <property type="match status" value="1"/>
</dbReference>
<protein>
    <recommendedName>
        <fullName evidence="9">ABC transporter domain-containing protein</fullName>
    </recommendedName>
</protein>
<feature type="transmembrane region" description="Helical" evidence="8">
    <location>
        <begin position="520"/>
        <end position="544"/>
    </location>
</feature>
<evidence type="ECO:0000313" key="10">
    <source>
        <dbReference type="EMBL" id="KAJ1961112.1"/>
    </source>
</evidence>
<evidence type="ECO:0000256" key="4">
    <source>
        <dbReference type="ARBA" id="ARBA00022741"/>
    </source>
</evidence>
<dbReference type="Pfam" id="PF19055">
    <property type="entry name" value="ABC2_membrane_7"/>
    <property type="match status" value="1"/>
</dbReference>
<dbReference type="GO" id="GO:0016887">
    <property type="term" value="F:ATP hydrolysis activity"/>
    <property type="evidence" value="ECO:0007669"/>
    <property type="project" value="InterPro"/>
</dbReference>
<dbReference type="InterPro" id="IPR043926">
    <property type="entry name" value="ABCG_dom"/>
</dbReference>
<dbReference type="OrthoDB" id="66620at2759"/>
<evidence type="ECO:0000256" key="2">
    <source>
        <dbReference type="ARBA" id="ARBA00022448"/>
    </source>
</evidence>
<organism evidence="10 11">
    <name type="scientific">Dispira parvispora</name>
    <dbReference type="NCBI Taxonomy" id="1520584"/>
    <lineage>
        <taxon>Eukaryota</taxon>
        <taxon>Fungi</taxon>
        <taxon>Fungi incertae sedis</taxon>
        <taxon>Zoopagomycota</taxon>
        <taxon>Kickxellomycotina</taxon>
        <taxon>Dimargaritomycetes</taxon>
        <taxon>Dimargaritales</taxon>
        <taxon>Dimargaritaceae</taxon>
        <taxon>Dispira</taxon>
    </lineage>
</organism>
<feature type="domain" description="ABC transporter" evidence="9">
    <location>
        <begin position="50"/>
        <end position="304"/>
    </location>
</feature>
<evidence type="ECO:0000256" key="7">
    <source>
        <dbReference type="ARBA" id="ARBA00023136"/>
    </source>
</evidence>
<evidence type="ECO:0000259" key="9">
    <source>
        <dbReference type="PROSITE" id="PS50893"/>
    </source>
</evidence>
<sequence length="618" mass="68944">MANHLAVSSDWTLWPTSDNQHTGNGYHTVDIHPPHTGKESGAKSLVGRGLYWSNLHYQVPCPSQGLRRHFSTDYKTLLDDVSGHVAPGEMVAIMGSSGAGKSTLLNSLAGRVKTGKLSGTILFNNQKRVPHAFKKQASYVEQDDLLYPQLTVRETLFYAATLKLPCRFHTPQAIRQRVDQVITALRLGNAADTYIGDALVRGVSGGERKRTSIGIELVTDPQFLFLDEATSGLDSNSALHVCEVVRQIGKQRQIGVLMTIHQPSDTILSLFDKIILLSRGQLVYYGGTQQALDYFASLGYHCCRHENPADFYLNLMTIDHTSPDRLQESEERVNHLVESFRNFVQRHPEVYTTASPTLTNPSTAFGSLDENEDITNFPDGENDTEMLDSTVSGPKDDKLKKLHGAHSYATQPTEAAEWALPWGKELCVLIQRCWTVTMRSRFSLVAETFRAIVVTLMLGFIFFKMGNDQPSVRGRIGLLFFFPVDILFAVVMPSLVVFALEMAIMSRERRGGTYRISTFYLAKFLTAIPIPLVLNTLYCVGVYFLGNLQYRADKFFIFLGIIWLLILTMISFGMATGAIFRKIQVAQVIAPLLLIIGMWFGGNVISSSQISPVLSWIR</sequence>
<dbReference type="Proteomes" id="UP001150925">
    <property type="component" value="Unassembled WGS sequence"/>
</dbReference>
<dbReference type="InterPro" id="IPR013525">
    <property type="entry name" value="ABC2_TM"/>
</dbReference>
<keyword evidence="6 8" id="KW-1133">Transmembrane helix</keyword>
<feature type="transmembrane region" description="Helical" evidence="8">
    <location>
        <begin position="478"/>
        <end position="500"/>
    </location>
</feature>
<feature type="transmembrane region" description="Helical" evidence="8">
    <location>
        <begin position="592"/>
        <end position="617"/>
    </location>
</feature>
<evidence type="ECO:0000256" key="3">
    <source>
        <dbReference type="ARBA" id="ARBA00022692"/>
    </source>
</evidence>
<dbReference type="EMBL" id="JANBPY010001201">
    <property type="protein sequence ID" value="KAJ1961112.1"/>
    <property type="molecule type" value="Genomic_DNA"/>
</dbReference>
<dbReference type="GO" id="GO:0140359">
    <property type="term" value="F:ABC-type transporter activity"/>
    <property type="evidence" value="ECO:0007669"/>
    <property type="project" value="InterPro"/>
</dbReference>
<name>A0A9W8AT74_9FUNG</name>
<dbReference type="InterPro" id="IPR050352">
    <property type="entry name" value="ABCG_transporters"/>
</dbReference>
<evidence type="ECO:0000313" key="11">
    <source>
        <dbReference type="Proteomes" id="UP001150925"/>
    </source>
</evidence>
<feature type="transmembrane region" description="Helical" evidence="8">
    <location>
        <begin position="556"/>
        <end position="580"/>
    </location>
</feature>
<dbReference type="InterPro" id="IPR027417">
    <property type="entry name" value="P-loop_NTPase"/>
</dbReference>
<dbReference type="AlphaFoldDB" id="A0A9W8AT74"/>
<dbReference type="SMART" id="SM00382">
    <property type="entry name" value="AAA"/>
    <property type="match status" value="1"/>
</dbReference>
<dbReference type="InterPro" id="IPR003439">
    <property type="entry name" value="ABC_transporter-like_ATP-bd"/>
</dbReference>
<evidence type="ECO:0000256" key="5">
    <source>
        <dbReference type="ARBA" id="ARBA00022840"/>
    </source>
</evidence>
<keyword evidence="5" id="KW-0067">ATP-binding</keyword>
<keyword evidence="11" id="KW-1185">Reference proteome</keyword>
<dbReference type="PANTHER" id="PTHR48041:SF122">
    <property type="entry name" value="ABC TRANSPORTER DOMAIN-CONTAINING PROTEIN"/>
    <property type="match status" value="1"/>
</dbReference>
<comment type="subcellular location">
    <subcellularLocation>
        <location evidence="1">Membrane</location>
        <topology evidence="1">Multi-pass membrane protein</topology>
    </subcellularLocation>
</comment>
<gene>
    <name evidence="10" type="ORF">IWQ62_003980</name>
</gene>
<keyword evidence="3 8" id="KW-0812">Transmembrane</keyword>
<accession>A0A9W8AT74</accession>
<dbReference type="InterPro" id="IPR003593">
    <property type="entry name" value="AAA+_ATPase"/>
</dbReference>
<dbReference type="Pfam" id="PF01061">
    <property type="entry name" value="ABC2_membrane"/>
    <property type="match status" value="1"/>
</dbReference>
<evidence type="ECO:0000256" key="8">
    <source>
        <dbReference type="SAM" id="Phobius"/>
    </source>
</evidence>
<reference evidence="10" key="1">
    <citation type="submission" date="2022-07" db="EMBL/GenBank/DDBJ databases">
        <title>Phylogenomic reconstructions and comparative analyses of Kickxellomycotina fungi.</title>
        <authorList>
            <person name="Reynolds N.K."/>
            <person name="Stajich J.E."/>
            <person name="Barry K."/>
            <person name="Grigoriev I.V."/>
            <person name="Crous P."/>
            <person name="Smith M.E."/>
        </authorList>
    </citation>
    <scope>NUCLEOTIDE SEQUENCE</scope>
    <source>
        <strain evidence="10">RSA 1196</strain>
    </source>
</reference>
<keyword evidence="7 8" id="KW-0472">Membrane</keyword>
<keyword evidence="4" id="KW-0547">Nucleotide-binding</keyword>
<comment type="caution">
    <text evidence="10">The sequence shown here is derived from an EMBL/GenBank/DDBJ whole genome shotgun (WGS) entry which is preliminary data.</text>
</comment>
<dbReference type="Pfam" id="PF00005">
    <property type="entry name" value="ABC_tran"/>
    <property type="match status" value="1"/>
</dbReference>
<dbReference type="Gene3D" id="3.40.50.300">
    <property type="entry name" value="P-loop containing nucleotide triphosphate hydrolases"/>
    <property type="match status" value="1"/>
</dbReference>
<keyword evidence="2" id="KW-0813">Transport</keyword>
<evidence type="ECO:0000256" key="1">
    <source>
        <dbReference type="ARBA" id="ARBA00004141"/>
    </source>
</evidence>
<evidence type="ECO:0000256" key="6">
    <source>
        <dbReference type="ARBA" id="ARBA00022989"/>
    </source>
</evidence>
<feature type="transmembrane region" description="Helical" evidence="8">
    <location>
        <begin position="448"/>
        <end position="466"/>
    </location>
</feature>
<dbReference type="GO" id="GO:0016020">
    <property type="term" value="C:membrane"/>
    <property type="evidence" value="ECO:0007669"/>
    <property type="project" value="UniProtKB-SubCell"/>
</dbReference>
<dbReference type="PROSITE" id="PS50893">
    <property type="entry name" value="ABC_TRANSPORTER_2"/>
    <property type="match status" value="1"/>
</dbReference>